<sequence length="59" mass="6397">MHRDSRHSRLSLSEPFPSLALLPRMARSATDTSEAIATTWAGAGTHLGRAELYCLTPST</sequence>
<dbReference type="AlphaFoldDB" id="A0A9Q8WHV3"/>
<organism evidence="1 2">
    <name type="scientific">Colletotrichum lupini</name>
    <dbReference type="NCBI Taxonomy" id="145971"/>
    <lineage>
        <taxon>Eukaryota</taxon>
        <taxon>Fungi</taxon>
        <taxon>Dikarya</taxon>
        <taxon>Ascomycota</taxon>
        <taxon>Pezizomycotina</taxon>
        <taxon>Sordariomycetes</taxon>
        <taxon>Hypocreomycetidae</taxon>
        <taxon>Glomerellales</taxon>
        <taxon>Glomerellaceae</taxon>
        <taxon>Colletotrichum</taxon>
        <taxon>Colletotrichum acutatum species complex</taxon>
    </lineage>
</organism>
<dbReference type="EMBL" id="CP019476">
    <property type="protein sequence ID" value="UQC83362.1"/>
    <property type="molecule type" value="Genomic_DNA"/>
</dbReference>
<protein>
    <submittedName>
        <fullName evidence="1">Uncharacterized protein</fullName>
    </submittedName>
</protein>
<name>A0A9Q8WHV3_9PEZI</name>
<evidence type="ECO:0000313" key="1">
    <source>
        <dbReference type="EMBL" id="UQC83362.1"/>
    </source>
</evidence>
<reference evidence="1" key="1">
    <citation type="journal article" date="2021" name="Mol. Plant Microbe Interact.">
        <title>Complete Genome Sequence of the Plant-Pathogenic Fungus Colletotrichum lupini.</title>
        <authorList>
            <person name="Baroncelli R."/>
            <person name="Pensec F."/>
            <person name="Da Lio D."/>
            <person name="Boufleur T."/>
            <person name="Vicente I."/>
            <person name="Sarrocco S."/>
            <person name="Picot A."/>
            <person name="Baraldi E."/>
            <person name="Sukno S."/>
            <person name="Thon M."/>
            <person name="Le Floch G."/>
        </authorList>
    </citation>
    <scope>NUCLEOTIDE SEQUENCE</scope>
    <source>
        <strain evidence="1">IMI 504893</strain>
    </source>
</reference>
<dbReference type="GeneID" id="73342848"/>
<proteinExistence type="predicted"/>
<evidence type="ECO:0000313" key="2">
    <source>
        <dbReference type="Proteomes" id="UP000830671"/>
    </source>
</evidence>
<accession>A0A9Q8WHV3</accession>
<gene>
    <name evidence="1" type="ORF">CLUP02_08857</name>
</gene>
<dbReference type="RefSeq" id="XP_049144981.1">
    <property type="nucleotide sequence ID" value="XM_049287838.1"/>
</dbReference>
<dbReference type="KEGG" id="clup:CLUP02_08857"/>
<keyword evidence="2" id="KW-1185">Reference proteome</keyword>
<dbReference type="Proteomes" id="UP000830671">
    <property type="component" value="Chromosome 4"/>
</dbReference>